<evidence type="ECO:0000313" key="1">
    <source>
        <dbReference type="EMBL" id="EYC04863.1"/>
    </source>
</evidence>
<name>A0A016TQZ4_9BILA</name>
<dbReference type="OrthoDB" id="10401164at2759"/>
<reference evidence="2" key="1">
    <citation type="journal article" date="2015" name="Nat. Genet.">
        <title>The genome and transcriptome of the zoonotic hookworm Ancylostoma ceylanicum identify infection-specific gene families.</title>
        <authorList>
            <person name="Schwarz E.M."/>
            <person name="Hu Y."/>
            <person name="Antoshechkin I."/>
            <person name="Miller M.M."/>
            <person name="Sternberg P.W."/>
            <person name="Aroian R.V."/>
        </authorList>
    </citation>
    <scope>NUCLEOTIDE SEQUENCE</scope>
    <source>
        <strain evidence="2">HY135</strain>
    </source>
</reference>
<accession>A0A016TQZ4</accession>
<dbReference type="Proteomes" id="UP000024635">
    <property type="component" value="Unassembled WGS sequence"/>
</dbReference>
<dbReference type="EMBL" id="JARK01001421">
    <property type="protein sequence ID" value="EYC04863.1"/>
    <property type="molecule type" value="Genomic_DNA"/>
</dbReference>
<proteinExistence type="predicted"/>
<sequence>MVVTEDIQDMAMVDTAACHTTEVATAARGATVVDPDSTDGHGEDMEGMDIQECMVEEDLALGFSQECYLDEQPRDEDFKRIICANIVLFIKVI</sequence>
<protein>
    <submittedName>
        <fullName evidence="1">Uncharacterized protein</fullName>
    </submittedName>
</protein>
<organism evidence="1 2">
    <name type="scientific">Ancylostoma ceylanicum</name>
    <dbReference type="NCBI Taxonomy" id="53326"/>
    <lineage>
        <taxon>Eukaryota</taxon>
        <taxon>Metazoa</taxon>
        <taxon>Ecdysozoa</taxon>
        <taxon>Nematoda</taxon>
        <taxon>Chromadorea</taxon>
        <taxon>Rhabditida</taxon>
        <taxon>Rhabditina</taxon>
        <taxon>Rhabditomorpha</taxon>
        <taxon>Strongyloidea</taxon>
        <taxon>Ancylostomatidae</taxon>
        <taxon>Ancylostomatinae</taxon>
        <taxon>Ancylostoma</taxon>
    </lineage>
</organism>
<evidence type="ECO:0000313" key="2">
    <source>
        <dbReference type="Proteomes" id="UP000024635"/>
    </source>
</evidence>
<keyword evidence="2" id="KW-1185">Reference proteome</keyword>
<dbReference type="AlphaFoldDB" id="A0A016TQZ4"/>
<gene>
    <name evidence="1" type="primary">Acey_s0085.g1834</name>
    <name evidence="1" type="ORF">Y032_0085g1834</name>
</gene>
<comment type="caution">
    <text evidence="1">The sequence shown here is derived from an EMBL/GenBank/DDBJ whole genome shotgun (WGS) entry which is preliminary data.</text>
</comment>